<dbReference type="PANTHER" id="PTHR23514">
    <property type="entry name" value="BYPASS OF STOP CODON PROTEIN 6"/>
    <property type="match status" value="1"/>
</dbReference>
<dbReference type="PROSITE" id="PS50850">
    <property type="entry name" value="MFS"/>
    <property type="match status" value="1"/>
</dbReference>
<evidence type="ECO:0000313" key="9">
    <source>
        <dbReference type="EMBL" id="MCC2220651.1"/>
    </source>
</evidence>
<dbReference type="AlphaFoldDB" id="A0AAE3E2H6"/>
<feature type="transmembrane region" description="Helical" evidence="7">
    <location>
        <begin position="283"/>
        <end position="300"/>
    </location>
</feature>
<sequence length="401" mass="44504">MKDKKKIGLILMYLSFGIVMAGLGANDALRGVFSPIFKDHFTLSSVQISMIIVMSYAGNLIFLWAGTRLADRFEKKKVMMGILLIWMAALLVYVTTDNYYVLLITMLFTMGASTLMNTMINLFVPMYFAAPGLIVNTLFFVQGIGTTGSQMILGQVATGFPWWQKTNLLLFSLGLIGLILFLFASKKAVVLKSETTDAKNNFDSASKAKVQMNSPILWLLVLVFGFYFIGEHGVLNWLLLYCKDQFGMDSNQASIYLSMFSGTMMIGRLVMAPLVQKWGPSRSIQIFGGIGTVLYAVGIFCGKPTLMLVGISGLFVSILYPTLLLFVQQYYPSSIASTATGTIISIATIFDIAFNLLFGKIIDQMGYHLGFMILPVSMIIFYLIVNFLIKKYKPLRNLGEA</sequence>
<feature type="transmembrane region" description="Helical" evidence="7">
    <location>
        <begin position="306"/>
        <end position="327"/>
    </location>
</feature>
<feature type="transmembrane region" description="Helical" evidence="7">
    <location>
        <begin position="78"/>
        <end position="94"/>
    </location>
</feature>
<evidence type="ECO:0000256" key="4">
    <source>
        <dbReference type="ARBA" id="ARBA00022692"/>
    </source>
</evidence>
<dbReference type="GO" id="GO:0005886">
    <property type="term" value="C:plasma membrane"/>
    <property type="evidence" value="ECO:0007669"/>
    <property type="project" value="UniProtKB-SubCell"/>
</dbReference>
<keyword evidence="6 7" id="KW-0472">Membrane</keyword>
<evidence type="ECO:0000259" key="8">
    <source>
        <dbReference type="PROSITE" id="PS50850"/>
    </source>
</evidence>
<evidence type="ECO:0000256" key="1">
    <source>
        <dbReference type="ARBA" id="ARBA00004651"/>
    </source>
</evidence>
<keyword evidence="5 7" id="KW-1133">Transmembrane helix</keyword>
<feature type="transmembrane region" description="Helical" evidence="7">
    <location>
        <begin position="7"/>
        <end position="25"/>
    </location>
</feature>
<gene>
    <name evidence="9" type="ORF">LKD48_03185</name>
</gene>
<feature type="domain" description="Major facilitator superfamily (MFS) profile" evidence="8">
    <location>
        <begin position="10"/>
        <end position="393"/>
    </location>
</feature>
<dbReference type="EMBL" id="JAJEQN010000005">
    <property type="protein sequence ID" value="MCC2220651.1"/>
    <property type="molecule type" value="Genomic_DNA"/>
</dbReference>
<reference evidence="9 10" key="1">
    <citation type="submission" date="2021-10" db="EMBL/GenBank/DDBJ databases">
        <title>Anaerobic single-cell dispensing facilitates the cultivation of human gut bacteria.</title>
        <authorList>
            <person name="Afrizal A."/>
        </authorList>
    </citation>
    <scope>NUCLEOTIDE SEQUENCE [LARGE SCALE GENOMIC DNA]</scope>
    <source>
        <strain evidence="9 10">CLA-AA-H224</strain>
    </source>
</reference>
<dbReference type="GO" id="GO:0022857">
    <property type="term" value="F:transmembrane transporter activity"/>
    <property type="evidence" value="ECO:0007669"/>
    <property type="project" value="InterPro"/>
</dbReference>
<dbReference type="Pfam" id="PF07690">
    <property type="entry name" value="MFS_1"/>
    <property type="match status" value="1"/>
</dbReference>
<dbReference type="Gene3D" id="1.20.1250.20">
    <property type="entry name" value="MFS general substrate transporter like domains"/>
    <property type="match status" value="2"/>
</dbReference>
<dbReference type="InterPro" id="IPR051788">
    <property type="entry name" value="MFS_Transporter"/>
</dbReference>
<protein>
    <submittedName>
        <fullName evidence="9">MFS transporter</fullName>
    </submittedName>
</protein>
<evidence type="ECO:0000256" key="7">
    <source>
        <dbReference type="SAM" id="Phobius"/>
    </source>
</evidence>
<dbReference type="InterPro" id="IPR011701">
    <property type="entry name" value="MFS"/>
</dbReference>
<feature type="transmembrane region" description="Helical" evidence="7">
    <location>
        <begin position="45"/>
        <end position="66"/>
    </location>
</feature>
<dbReference type="PANTHER" id="PTHR23514:SF3">
    <property type="entry name" value="BYPASS OF STOP CODON PROTEIN 6"/>
    <property type="match status" value="1"/>
</dbReference>
<feature type="transmembrane region" description="Helical" evidence="7">
    <location>
        <begin position="253"/>
        <end position="271"/>
    </location>
</feature>
<feature type="transmembrane region" description="Helical" evidence="7">
    <location>
        <begin position="339"/>
        <end position="359"/>
    </location>
</feature>
<evidence type="ECO:0000256" key="6">
    <source>
        <dbReference type="ARBA" id="ARBA00023136"/>
    </source>
</evidence>
<keyword evidence="3" id="KW-0813">Transport</keyword>
<organism evidence="9 10">
    <name type="scientific">Anthropogastromicrobium aceti</name>
    <dbReference type="NCBI Taxonomy" id="2981768"/>
    <lineage>
        <taxon>Bacteria</taxon>
        <taxon>Bacillati</taxon>
        <taxon>Bacillota</taxon>
        <taxon>Clostridia</taxon>
        <taxon>Lachnospirales</taxon>
        <taxon>Lachnospiraceae</taxon>
        <taxon>Anthropogastromicrobium</taxon>
    </lineage>
</organism>
<dbReference type="InterPro" id="IPR020846">
    <property type="entry name" value="MFS_dom"/>
</dbReference>
<feature type="transmembrane region" description="Helical" evidence="7">
    <location>
        <begin position="166"/>
        <end position="184"/>
    </location>
</feature>
<feature type="transmembrane region" description="Helical" evidence="7">
    <location>
        <begin position="127"/>
        <end position="146"/>
    </location>
</feature>
<feature type="transmembrane region" description="Helical" evidence="7">
    <location>
        <begin position="365"/>
        <end position="389"/>
    </location>
</feature>
<evidence type="ECO:0000256" key="2">
    <source>
        <dbReference type="ARBA" id="ARBA00008335"/>
    </source>
</evidence>
<comment type="subcellular location">
    <subcellularLocation>
        <location evidence="1">Cell membrane</location>
        <topology evidence="1">Multi-pass membrane protein</topology>
    </subcellularLocation>
</comment>
<feature type="transmembrane region" description="Helical" evidence="7">
    <location>
        <begin position="216"/>
        <end position="241"/>
    </location>
</feature>
<comment type="similarity">
    <text evidence="2">Belongs to the major facilitator superfamily.</text>
</comment>
<dbReference type="InterPro" id="IPR036259">
    <property type="entry name" value="MFS_trans_sf"/>
</dbReference>
<name>A0AAE3E2H6_9FIRM</name>
<dbReference type="Proteomes" id="UP001198200">
    <property type="component" value="Unassembled WGS sequence"/>
</dbReference>
<evidence type="ECO:0000256" key="5">
    <source>
        <dbReference type="ARBA" id="ARBA00022989"/>
    </source>
</evidence>
<feature type="transmembrane region" description="Helical" evidence="7">
    <location>
        <begin position="100"/>
        <end position="120"/>
    </location>
</feature>
<comment type="caution">
    <text evidence="9">The sequence shown here is derived from an EMBL/GenBank/DDBJ whole genome shotgun (WGS) entry which is preliminary data.</text>
</comment>
<dbReference type="RefSeq" id="WP_308731169.1">
    <property type="nucleotide sequence ID" value="NZ_JAJEQN010000005.1"/>
</dbReference>
<proteinExistence type="inferred from homology"/>
<accession>A0AAE3E2H6</accession>
<evidence type="ECO:0000313" key="10">
    <source>
        <dbReference type="Proteomes" id="UP001198200"/>
    </source>
</evidence>
<evidence type="ECO:0000256" key="3">
    <source>
        <dbReference type="ARBA" id="ARBA00022448"/>
    </source>
</evidence>
<keyword evidence="10" id="KW-1185">Reference proteome</keyword>
<dbReference type="SUPFAM" id="SSF103473">
    <property type="entry name" value="MFS general substrate transporter"/>
    <property type="match status" value="1"/>
</dbReference>
<keyword evidence="4 7" id="KW-0812">Transmembrane</keyword>